<dbReference type="AlphaFoldDB" id="A0A485KN50"/>
<dbReference type="Proteomes" id="UP000332933">
    <property type="component" value="Unassembled WGS sequence"/>
</dbReference>
<keyword evidence="1" id="KW-1133">Transmembrane helix</keyword>
<accession>A0A485KN50</accession>
<keyword evidence="4" id="KW-1185">Reference proteome</keyword>
<evidence type="ECO:0000313" key="4">
    <source>
        <dbReference type="Proteomes" id="UP000332933"/>
    </source>
</evidence>
<name>A0A485KN50_9STRA</name>
<keyword evidence="1" id="KW-0812">Transmembrane</keyword>
<organism evidence="3 4">
    <name type="scientific">Aphanomyces stellatus</name>
    <dbReference type="NCBI Taxonomy" id="120398"/>
    <lineage>
        <taxon>Eukaryota</taxon>
        <taxon>Sar</taxon>
        <taxon>Stramenopiles</taxon>
        <taxon>Oomycota</taxon>
        <taxon>Saprolegniomycetes</taxon>
        <taxon>Saprolegniales</taxon>
        <taxon>Verrucalvaceae</taxon>
        <taxon>Aphanomyces</taxon>
    </lineage>
</organism>
<reference evidence="2" key="2">
    <citation type="submission" date="2019-06" db="EMBL/GenBank/DDBJ databases">
        <title>Genomics analysis of Aphanomyces spp. identifies a new class of oomycete effector associated with host adaptation.</title>
        <authorList>
            <person name="Gaulin E."/>
        </authorList>
    </citation>
    <scope>NUCLEOTIDE SEQUENCE</scope>
    <source>
        <strain evidence="2">CBS 578.67</strain>
    </source>
</reference>
<dbReference type="OrthoDB" id="70373at2759"/>
<dbReference type="EMBL" id="CAADRA010005166">
    <property type="protein sequence ID" value="VFT86372.1"/>
    <property type="molecule type" value="Genomic_DNA"/>
</dbReference>
<evidence type="ECO:0000256" key="1">
    <source>
        <dbReference type="SAM" id="Phobius"/>
    </source>
</evidence>
<feature type="transmembrane region" description="Helical" evidence="1">
    <location>
        <begin position="557"/>
        <end position="578"/>
    </location>
</feature>
<gene>
    <name evidence="3" type="primary">Aste57867_9493</name>
    <name evidence="2" type="ORF">As57867_009456</name>
    <name evidence="3" type="ORF">ASTE57867_9493</name>
</gene>
<evidence type="ECO:0000313" key="2">
    <source>
        <dbReference type="EMBL" id="KAF0699943.1"/>
    </source>
</evidence>
<proteinExistence type="predicted"/>
<protein>
    <submittedName>
        <fullName evidence="3">Aste57867_9493 protein</fullName>
    </submittedName>
</protein>
<reference evidence="3 4" key="1">
    <citation type="submission" date="2019-03" db="EMBL/GenBank/DDBJ databases">
        <authorList>
            <person name="Gaulin E."/>
            <person name="Dumas B."/>
        </authorList>
    </citation>
    <scope>NUCLEOTIDE SEQUENCE [LARGE SCALE GENOMIC DNA]</scope>
    <source>
        <strain evidence="3">CBS 568.67</strain>
    </source>
</reference>
<keyword evidence="1" id="KW-0472">Membrane</keyword>
<sequence length="579" mass="64212">MDKIAKADAVPVLPTAAVQAVLPDFRVDFQVQEQGPRLLSGQKWVWRQFAIKGQQLIVSDMVSKPLLTFQVTAQVALEPQSGHLYLLQDNGKTMPTLSCPSATRLSKFQSVLRLAASTPYWVLPPHESILQDLIDVATVIVETDKALGPDTSVKPKLPLASDVAAYLARIKPTYDHVVTLTSQTDLLMYLAQLEAEYCTSRAAATRATVRNFAHVVHQHNASDYDRANKSDGTWTTAKDNYAACPSCCAPLADDIAFRVRVAGITLECASCHATISQETIRIGGFYRDHTSFTVHGNSVDMPLVPQHATYASYTKLVAEAIKPFGKSDRKLITDTLVAYFQRLDLVAAMARHLVFVSLICSNFTYWSHPRVVEASLIRYRQFRPLALQDTAKPLMPTIDIALVRYVHQTLVSLPFFTLPATHSDLTYAETFLLWAETFQCPYSSFAPSYDAFMKDKGNPMKQPFRKKKWEKFHAVPSRDCRFVGVDESYALPMAVAVAVPTAEDTSGAVAAPPMAAEYVAVIGTPLMDHRVQPPREAKVFKGRHDTLYYAMSDPMTMYAAVEIGSSIAYLLINLLSFLC</sequence>
<dbReference type="EMBL" id="VJMH01005145">
    <property type="protein sequence ID" value="KAF0699943.1"/>
    <property type="molecule type" value="Genomic_DNA"/>
</dbReference>
<evidence type="ECO:0000313" key="3">
    <source>
        <dbReference type="EMBL" id="VFT86372.1"/>
    </source>
</evidence>